<dbReference type="Proteomes" id="UP000319732">
    <property type="component" value="Unassembled WGS sequence"/>
</dbReference>
<dbReference type="RefSeq" id="WP_142905524.1">
    <property type="nucleotide sequence ID" value="NZ_ML660097.1"/>
</dbReference>
<gene>
    <name evidence="4" type="ORF">FKG94_16970</name>
</gene>
<dbReference type="Gene3D" id="1.25.40.10">
    <property type="entry name" value="Tetratricopeptide repeat domain"/>
    <property type="match status" value="1"/>
</dbReference>
<evidence type="ECO:0000256" key="3">
    <source>
        <dbReference type="PROSITE-ProRule" id="PRU00339"/>
    </source>
</evidence>
<name>A0A545T841_9GAMM</name>
<dbReference type="Pfam" id="PF14559">
    <property type="entry name" value="TPR_19"/>
    <property type="match status" value="1"/>
</dbReference>
<dbReference type="PANTHER" id="PTHR44943:SF8">
    <property type="entry name" value="TPR REPEAT-CONTAINING PROTEIN MJ0263"/>
    <property type="match status" value="1"/>
</dbReference>
<keyword evidence="1" id="KW-0677">Repeat</keyword>
<dbReference type="OrthoDB" id="9803982at2"/>
<reference evidence="4 5" key="1">
    <citation type="submission" date="2019-06" db="EMBL/GenBank/DDBJ databases">
        <title>Whole genome sequence for Cellvibrionaceae sp. R142.</title>
        <authorList>
            <person name="Wang G."/>
        </authorList>
    </citation>
    <scope>NUCLEOTIDE SEQUENCE [LARGE SCALE GENOMIC DNA]</scope>
    <source>
        <strain evidence="4 5">R142</strain>
    </source>
</reference>
<dbReference type="InterPro" id="IPR051685">
    <property type="entry name" value="Ycf3/AcsC/BcsC/TPR_MFPF"/>
</dbReference>
<accession>A0A545T841</accession>
<sequence>MTEKSTVELQAQLAQATSQAKAGKLDSAMQTLKDILQQQPDHELSLGMLASIYLQLGMHVQAIAHYEKLLDCSPDNPLARFQLGMALLSTNEPEQALATWEPLLAMENEFMAHFHSALALLQLGRHAEAATRLRTAREHMPDSHPLRPRLLELQAKLTQH</sequence>
<dbReference type="PANTHER" id="PTHR44943">
    <property type="entry name" value="CELLULOSE SYNTHASE OPERON PROTEIN C"/>
    <property type="match status" value="1"/>
</dbReference>
<comment type="caution">
    <text evidence="4">The sequence shown here is derived from an EMBL/GenBank/DDBJ whole genome shotgun (WGS) entry which is preliminary data.</text>
</comment>
<evidence type="ECO:0000256" key="1">
    <source>
        <dbReference type="ARBA" id="ARBA00022737"/>
    </source>
</evidence>
<dbReference type="InterPro" id="IPR019734">
    <property type="entry name" value="TPR_rpt"/>
</dbReference>
<dbReference type="AlphaFoldDB" id="A0A545T841"/>
<dbReference type="EMBL" id="VHSG01000018">
    <property type="protein sequence ID" value="TQV73396.1"/>
    <property type="molecule type" value="Genomic_DNA"/>
</dbReference>
<dbReference type="Pfam" id="PF13174">
    <property type="entry name" value="TPR_6"/>
    <property type="match status" value="1"/>
</dbReference>
<keyword evidence="5" id="KW-1185">Reference proteome</keyword>
<protein>
    <submittedName>
        <fullName evidence="4">Tetratricopeptide repeat protein</fullName>
    </submittedName>
</protein>
<organism evidence="4 5">
    <name type="scientific">Exilibacterium tricleocarpae</name>
    <dbReference type="NCBI Taxonomy" id="2591008"/>
    <lineage>
        <taxon>Bacteria</taxon>
        <taxon>Pseudomonadati</taxon>
        <taxon>Pseudomonadota</taxon>
        <taxon>Gammaproteobacteria</taxon>
        <taxon>Cellvibrionales</taxon>
        <taxon>Cellvibrionaceae</taxon>
        <taxon>Exilibacterium</taxon>
    </lineage>
</organism>
<evidence type="ECO:0000256" key="2">
    <source>
        <dbReference type="ARBA" id="ARBA00022803"/>
    </source>
</evidence>
<feature type="repeat" description="TPR" evidence="3">
    <location>
        <begin position="43"/>
        <end position="76"/>
    </location>
</feature>
<proteinExistence type="predicted"/>
<evidence type="ECO:0000313" key="5">
    <source>
        <dbReference type="Proteomes" id="UP000319732"/>
    </source>
</evidence>
<keyword evidence="2 3" id="KW-0802">TPR repeat</keyword>
<dbReference type="InterPro" id="IPR011990">
    <property type="entry name" value="TPR-like_helical_dom_sf"/>
</dbReference>
<dbReference type="SMART" id="SM00028">
    <property type="entry name" value="TPR"/>
    <property type="match status" value="4"/>
</dbReference>
<dbReference type="PROSITE" id="PS50005">
    <property type="entry name" value="TPR"/>
    <property type="match status" value="1"/>
</dbReference>
<dbReference type="SUPFAM" id="SSF48452">
    <property type="entry name" value="TPR-like"/>
    <property type="match status" value="1"/>
</dbReference>
<evidence type="ECO:0000313" key="4">
    <source>
        <dbReference type="EMBL" id="TQV73396.1"/>
    </source>
</evidence>